<dbReference type="EMBL" id="CP053586">
    <property type="protein sequence ID" value="WNZ25046.1"/>
    <property type="molecule type" value="Genomic_DNA"/>
</dbReference>
<reference evidence="1" key="1">
    <citation type="submission" date="2020-05" db="EMBL/GenBank/DDBJ databases">
        <authorList>
            <person name="Zhu T."/>
            <person name="Keshari N."/>
            <person name="Lu X."/>
        </authorList>
    </citation>
    <scope>NUCLEOTIDE SEQUENCE</scope>
    <source>
        <strain evidence="1">NK1-12</strain>
    </source>
</reference>
<sequence length="87" mass="9413">MGILEKGAAKMTIDCTIHSFIQQCLGCSDAPVRRFAGGFQSAEFGYPKGQFPAPIVCKSFGCGNGEEIVSIQFSPYRMPSLYAINNL</sequence>
<name>A0AA96WNH7_9CYAN</name>
<organism evidence="1">
    <name type="scientific">Leptolyngbya sp. NK1-12</name>
    <dbReference type="NCBI Taxonomy" id="2547451"/>
    <lineage>
        <taxon>Bacteria</taxon>
        <taxon>Bacillati</taxon>
        <taxon>Cyanobacteriota</taxon>
        <taxon>Cyanophyceae</taxon>
        <taxon>Leptolyngbyales</taxon>
        <taxon>Leptolyngbyaceae</taxon>
        <taxon>Leptolyngbya group</taxon>
        <taxon>Leptolyngbya</taxon>
    </lineage>
</organism>
<proteinExistence type="predicted"/>
<dbReference type="AlphaFoldDB" id="A0AA96WNH7"/>
<dbReference type="RefSeq" id="WP_316431128.1">
    <property type="nucleotide sequence ID" value="NZ_CP053586.1"/>
</dbReference>
<gene>
    <name evidence="1" type="ORF">HJG54_20780</name>
</gene>
<protein>
    <submittedName>
        <fullName evidence="1">Uncharacterized protein</fullName>
    </submittedName>
</protein>
<evidence type="ECO:0000313" key="1">
    <source>
        <dbReference type="EMBL" id="WNZ25046.1"/>
    </source>
</evidence>
<accession>A0AA96WNH7</accession>